<keyword evidence="2" id="KW-0732">Signal</keyword>
<evidence type="ECO:0000256" key="1">
    <source>
        <dbReference type="SAM" id="MobiDB-lite"/>
    </source>
</evidence>
<accession>A0AAE0FJQ4</accession>
<reference evidence="3 4" key="1">
    <citation type="journal article" date="2015" name="Genome Biol. Evol.">
        <title>Comparative Genomics of a Bacterivorous Green Alga Reveals Evolutionary Causalities and Consequences of Phago-Mixotrophic Mode of Nutrition.</title>
        <authorList>
            <person name="Burns J.A."/>
            <person name="Paasch A."/>
            <person name="Narechania A."/>
            <person name="Kim E."/>
        </authorList>
    </citation>
    <scope>NUCLEOTIDE SEQUENCE [LARGE SCALE GENOMIC DNA]</scope>
    <source>
        <strain evidence="3 4">PLY_AMNH</strain>
    </source>
</reference>
<sequence length="288" mass="32100">MIKYLLIALLLTCRAVDPASGGKHTSSKRVRARAHTRSKKPKAVLRATKTVTNETFHKLFLVPHYEWPERGNADEPVVWHIGRELELRETCYLLALSSKCLPHECAGEPLKVEQKTSTRRLLITGMGRSGTLFSSNALTQLGLNVNHDNKRENCPCPGHDGEVAWPAAFRPRKPCFKPHWMVDNDFCFGEEILRGAGRLLSNSITANALDPLDIDPYAADNDSMPNLIDWAAFLVTAHHWITINTFAQAQAAFTPLTLHAKVDASSANESTVFTIWAWPSKPAHKKGF</sequence>
<evidence type="ECO:0000313" key="4">
    <source>
        <dbReference type="Proteomes" id="UP001190700"/>
    </source>
</evidence>
<protein>
    <submittedName>
        <fullName evidence="3">Uncharacterized protein</fullName>
    </submittedName>
</protein>
<feature type="region of interest" description="Disordered" evidence="1">
    <location>
        <begin position="18"/>
        <end position="43"/>
    </location>
</feature>
<evidence type="ECO:0000256" key="2">
    <source>
        <dbReference type="SAM" id="SignalP"/>
    </source>
</evidence>
<comment type="caution">
    <text evidence="3">The sequence shown here is derived from an EMBL/GenBank/DDBJ whole genome shotgun (WGS) entry which is preliminary data.</text>
</comment>
<dbReference type="AlphaFoldDB" id="A0AAE0FJQ4"/>
<name>A0AAE0FJQ4_9CHLO</name>
<evidence type="ECO:0000313" key="3">
    <source>
        <dbReference type="EMBL" id="KAK3260980.1"/>
    </source>
</evidence>
<feature type="chain" id="PRO_5042062016" evidence="2">
    <location>
        <begin position="22"/>
        <end position="288"/>
    </location>
</feature>
<organism evidence="3 4">
    <name type="scientific">Cymbomonas tetramitiformis</name>
    <dbReference type="NCBI Taxonomy" id="36881"/>
    <lineage>
        <taxon>Eukaryota</taxon>
        <taxon>Viridiplantae</taxon>
        <taxon>Chlorophyta</taxon>
        <taxon>Pyramimonadophyceae</taxon>
        <taxon>Pyramimonadales</taxon>
        <taxon>Pyramimonadaceae</taxon>
        <taxon>Cymbomonas</taxon>
    </lineage>
</organism>
<feature type="signal peptide" evidence="2">
    <location>
        <begin position="1"/>
        <end position="21"/>
    </location>
</feature>
<dbReference type="EMBL" id="LGRX02017268">
    <property type="protein sequence ID" value="KAK3260980.1"/>
    <property type="molecule type" value="Genomic_DNA"/>
</dbReference>
<feature type="compositionally biased region" description="Basic residues" evidence="1">
    <location>
        <begin position="25"/>
        <end position="43"/>
    </location>
</feature>
<keyword evidence="4" id="KW-1185">Reference proteome</keyword>
<gene>
    <name evidence="3" type="ORF">CYMTET_30085</name>
</gene>
<proteinExistence type="predicted"/>
<dbReference type="Proteomes" id="UP001190700">
    <property type="component" value="Unassembled WGS sequence"/>
</dbReference>